<name>A0A914KTZ5_MELIC</name>
<dbReference type="AlphaFoldDB" id="A0A914KTZ5"/>
<keyword evidence="1" id="KW-1185">Reference proteome</keyword>
<evidence type="ECO:0000313" key="1">
    <source>
        <dbReference type="Proteomes" id="UP000887563"/>
    </source>
</evidence>
<dbReference type="Proteomes" id="UP000887563">
    <property type="component" value="Unplaced"/>
</dbReference>
<protein>
    <submittedName>
        <fullName evidence="2">Candidate secreted effector</fullName>
    </submittedName>
</protein>
<accession>A0A914KTZ5</accession>
<sequence>MTLPLLTHHSWSISRSKRPSKPSCRERIKFKQIYRHSSCRYLYLFVFKRRSSQ</sequence>
<evidence type="ECO:0000313" key="2">
    <source>
        <dbReference type="WBParaSite" id="Minc3s00116g05057"/>
    </source>
</evidence>
<dbReference type="WBParaSite" id="Minc3s00116g05057">
    <property type="protein sequence ID" value="Minc3s00116g05057"/>
    <property type="gene ID" value="Minc3s00116g05057"/>
</dbReference>
<proteinExistence type="predicted"/>
<organism evidence="1 2">
    <name type="scientific">Meloidogyne incognita</name>
    <name type="common">Southern root-knot nematode worm</name>
    <name type="synonym">Oxyuris incognita</name>
    <dbReference type="NCBI Taxonomy" id="6306"/>
    <lineage>
        <taxon>Eukaryota</taxon>
        <taxon>Metazoa</taxon>
        <taxon>Ecdysozoa</taxon>
        <taxon>Nematoda</taxon>
        <taxon>Chromadorea</taxon>
        <taxon>Rhabditida</taxon>
        <taxon>Tylenchina</taxon>
        <taxon>Tylenchomorpha</taxon>
        <taxon>Tylenchoidea</taxon>
        <taxon>Meloidogynidae</taxon>
        <taxon>Meloidogyninae</taxon>
        <taxon>Meloidogyne</taxon>
        <taxon>Meloidogyne incognita group</taxon>
    </lineage>
</organism>
<reference evidence="2" key="1">
    <citation type="submission" date="2022-11" db="UniProtKB">
        <authorList>
            <consortium name="WormBaseParasite"/>
        </authorList>
    </citation>
    <scope>IDENTIFICATION</scope>
</reference>